<evidence type="ECO:0000313" key="2">
    <source>
        <dbReference type="EMBL" id="PZF73102.1"/>
    </source>
</evidence>
<dbReference type="AlphaFoldDB" id="A0A2W2AHS6"/>
<dbReference type="Proteomes" id="UP000248745">
    <property type="component" value="Unassembled WGS sequence"/>
</dbReference>
<name>A0A2W2AHS6_9BACT</name>
<feature type="transmembrane region" description="Helical" evidence="1">
    <location>
        <begin position="42"/>
        <end position="61"/>
    </location>
</feature>
<feature type="transmembrane region" description="Helical" evidence="1">
    <location>
        <begin position="159"/>
        <end position="178"/>
    </location>
</feature>
<reference evidence="2 3" key="1">
    <citation type="submission" date="2018-06" db="EMBL/GenBank/DDBJ databases">
        <title>Mucibacter soli gen. nov., sp. nov., a new member of the family Chitinophagaceae producing mucin.</title>
        <authorList>
            <person name="Kim M.-K."/>
            <person name="Park S."/>
            <person name="Kim T.-S."/>
            <person name="Joung Y."/>
            <person name="Han J.-H."/>
            <person name="Kim S.B."/>
        </authorList>
    </citation>
    <scope>NUCLEOTIDE SEQUENCE [LARGE SCALE GENOMIC DNA]</scope>
    <source>
        <strain evidence="2 3">R1-15</strain>
    </source>
</reference>
<feature type="transmembrane region" description="Helical" evidence="1">
    <location>
        <begin position="73"/>
        <end position="92"/>
    </location>
</feature>
<evidence type="ECO:0000313" key="3">
    <source>
        <dbReference type="Proteomes" id="UP000248745"/>
    </source>
</evidence>
<proteinExistence type="predicted"/>
<comment type="caution">
    <text evidence="2">The sequence shown here is derived from an EMBL/GenBank/DDBJ whole genome shotgun (WGS) entry which is preliminary data.</text>
</comment>
<feature type="transmembrane region" description="Helical" evidence="1">
    <location>
        <begin position="98"/>
        <end position="119"/>
    </location>
</feature>
<organism evidence="2 3">
    <name type="scientific">Taibaiella soli</name>
    <dbReference type="NCBI Taxonomy" id="1649169"/>
    <lineage>
        <taxon>Bacteria</taxon>
        <taxon>Pseudomonadati</taxon>
        <taxon>Bacteroidota</taxon>
        <taxon>Chitinophagia</taxon>
        <taxon>Chitinophagales</taxon>
        <taxon>Chitinophagaceae</taxon>
        <taxon>Taibaiella</taxon>
    </lineage>
</organism>
<dbReference type="RefSeq" id="WP_110998680.1">
    <property type="nucleotide sequence ID" value="NZ_QKTW01000015.1"/>
</dbReference>
<gene>
    <name evidence="2" type="ORF">DN068_09515</name>
</gene>
<sequence length="189" mass="20780">MSTQAMSHVPAKQNNLLLIKGVVEILWGVAAIIMALTDPVPIIVSFGLVNIVASALTFAYAGINKHLEISHQWLFIEGVVELAAGVLFIFLIHDLHNFVQWMGYGIVFIVFLQFIYGYFMLTTNRVNVANMISRFVNCLVGTMVALILISNLWGTTGSLILIGGFSVVFGILNSHFAMKFGNIIMGKTE</sequence>
<keyword evidence="1" id="KW-1133">Transmembrane helix</keyword>
<evidence type="ECO:0000256" key="1">
    <source>
        <dbReference type="SAM" id="Phobius"/>
    </source>
</evidence>
<dbReference type="OrthoDB" id="660140at2"/>
<protein>
    <submittedName>
        <fullName evidence="2">Uncharacterized protein</fullName>
    </submittedName>
</protein>
<keyword evidence="1" id="KW-0472">Membrane</keyword>
<keyword evidence="3" id="KW-1185">Reference proteome</keyword>
<feature type="transmembrane region" description="Helical" evidence="1">
    <location>
        <begin position="131"/>
        <end position="153"/>
    </location>
</feature>
<keyword evidence="1" id="KW-0812">Transmembrane</keyword>
<dbReference type="EMBL" id="QKTW01000015">
    <property type="protein sequence ID" value="PZF73102.1"/>
    <property type="molecule type" value="Genomic_DNA"/>
</dbReference>
<accession>A0A2W2AHS6</accession>
<feature type="transmembrane region" description="Helical" evidence="1">
    <location>
        <begin position="16"/>
        <end position="36"/>
    </location>
</feature>